<evidence type="ECO:0000256" key="7">
    <source>
        <dbReference type="ARBA" id="ARBA00037964"/>
    </source>
</evidence>
<feature type="region of interest" description="Disordered" evidence="8">
    <location>
        <begin position="756"/>
        <end position="793"/>
    </location>
</feature>
<feature type="compositionally biased region" description="Polar residues" evidence="8">
    <location>
        <begin position="546"/>
        <end position="568"/>
    </location>
</feature>
<dbReference type="SUPFAM" id="SSF54928">
    <property type="entry name" value="RNA-binding domain, RBD"/>
    <property type="match status" value="1"/>
</dbReference>
<evidence type="ECO:0000256" key="3">
    <source>
        <dbReference type="ARBA" id="ARBA00022968"/>
    </source>
</evidence>
<evidence type="ECO:0000256" key="2">
    <source>
        <dbReference type="ARBA" id="ARBA00022692"/>
    </source>
</evidence>
<evidence type="ECO:0000256" key="9">
    <source>
        <dbReference type="SAM" id="Phobius"/>
    </source>
</evidence>
<keyword evidence="6 9" id="KW-0472">Membrane</keyword>
<feature type="transmembrane region" description="Helical" evidence="9">
    <location>
        <begin position="37"/>
        <end position="54"/>
    </location>
</feature>
<feature type="region of interest" description="Disordered" evidence="8">
    <location>
        <begin position="658"/>
        <end position="695"/>
    </location>
</feature>
<reference evidence="11 12" key="1">
    <citation type="submission" date="2016-10" db="EMBL/GenBank/DDBJ databases">
        <authorList>
            <person name="Varghese N."/>
        </authorList>
    </citation>
    <scope>NUCLEOTIDE SEQUENCE [LARGE SCALE GENOMIC DNA]</scope>
</reference>
<dbReference type="PROSITE" id="PS50174">
    <property type="entry name" value="G_PATCH"/>
    <property type="match status" value="1"/>
</dbReference>
<dbReference type="InterPro" id="IPR029044">
    <property type="entry name" value="Nucleotide-diphossugar_trans"/>
</dbReference>
<feature type="region of interest" description="Disordered" evidence="8">
    <location>
        <begin position="593"/>
        <end position="622"/>
    </location>
</feature>
<evidence type="ECO:0000313" key="11">
    <source>
        <dbReference type="EMBL" id="SMY29343.1"/>
    </source>
</evidence>
<dbReference type="GO" id="GO:0000009">
    <property type="term" value="F:alpha-1,6-mannosyltransferase activity"/>
    <property type="evidence" value="ECO:0007669"/>
    <property type="project" value="TreeGrafter"/>
</dbReference>
<dbReference type="EMBL" id="LT882687">
    <property type="protein sequence ID" value="SMY29343.1"/>
    <property type="molecule type" value="Genomic_DNA"/>
</dbReference>
<feature type="region of interest" description="Disordered" evidence="8">
    <location>
        <begin position="501"/>
        <end position="571"/>
    </location>
</feature>
<protein>
    <recommendedName>
        <fullName evidence="10">G-patch domain-containing protein</fullName>
    </recommendedName>
</protein>
<dbReference type="AlphaFoldDB" id="A0A1Y6LY64"/>
<dbReference type="InterPro" id="IPR052086">
    <property type="entry name" value="Mannan_Polymerase_Subunit"/>
</dbReference>
<dbReference type="FunFam" id="3.90.550.10:FF:000017">
    <property type="entry name" value="Mannan polymerase II complex ANP1 subunit"/>
    <property type="match status" value="1"/>
</dbReference>
<feature type="compositionally biased region" description="Basic residues" evidence="8">
    <location>
        <begin position="593"/>
        <end position="611"/>
    </location>
</feature>
<evidence type="ECO:0000256" key="5">
    <source>
        <dbReference type="ARBA" id="ARBA00023034"/>
    </source>
</evidence>
<dbReference type="GO" id="GO:0000136">
    <property type="term" value="C:mannan polymerase complex"/>
    <property type="evidence" value="ECO:0007669"/>
    <property type="project" value="TreeGrafter"/>
</dbReference>
<keyword evidence="3" id="KW-0735">Signal-anchor</keyword>
<dbReference type="InterPro" id="IPR000467">
    <property type="entry name" value="G_patch_dom"/>
</dbReference>
<evidence type="ECO:0000256" key="1">
    <source>
        <dbReference type="ARBA" id="ARBA00004323"/>
    </source>
</evidence>
<organism evidence="11 12">
    <name type="scientific">Zymoseptoria tritici ST99CH_1A5</name>
    <dbReference type="NCBI Taxonomy" id="1276529"/>
    <lineage>
        <taxon>Eukaryota</taxon>
        <taxon>Fungi</taxon>
        <taxon>Dikarya</taxon>
        <taxon>Ascomycota</taxon>
        <taxon>Pezizomycotina</taxon>
        <taxon>Dothideomycetes</taxon>
        <taxon>Dothideomycetidae</taxon>
        <taxon>Mycosphaerellales</taxon>
        <taxon>Mycosphaerellaceae</taxon>
        <taxon>Zymoseptoria</taxon>
    </lineage>
</organism>
<dbReference type="SUPFAM" id="SSF53448">
    <property type="entry name" value="Nucleotide-diphospho-sugar transferases"/>
    <property type="match status" value="1"/>
</dbReference>
<dbReference type="Gene3D" id="3.30.70.330">
    <property type="match status" value="1"/>
</dbReference>
<dbReference type="Pfam" id="PF01585">
    <property type="entry name" value="G-patch"/>
    <property type="match status" value="1"/>
</dbReference>
<proteinExistence type="inferred from homology"/>
<dbReference type="InterPro" id="IPR012677">
    <property type="entry name" value="Nucleotide-bd_a/b_plait_sf"/>
</dbReference>
<dbReference type="Pfam" id="PF03452">
    <property type="entry name" value="Anp1"/>
    <property type="match status" value="1"/>
</dbReference>
<evidence type="ECO:0000313" key="12">
    <source>
        <dbReference type="Proteomes" id="UP000215453"/>
    </source>
</evidence>
<dbReference type="InterPro" id="IPR035979">
    <property type="entry name" value="RBD_domain_sf"/>
</dbReference>
<keyword evidence="2 9" id="KW-0812">Transmembrane</keyword>
<feature type="compositionally biased region" description="Basic and acidic residues" evidence="8">
    <location>
        <begin position="918"/>
        <end position="935"/>
    </location>
</feature>
<dbReference type="PANTHER" id="PTHR43083">
    <property type="entry name" value="MANNAN POLYMERASE II"/>
    <property type="match status" value="1"/>
</dbReference>
<feature type="domain" description="G-patch" evidence="10">
    <location>
        <begin position="943"/>
        <end position="991"/>
    </location>
</feature>
<evidence type="ECO:0000256" key="6">
    <source>
        <dbReference type="ARBA" id="ARBA00023136"/>
    </source>
</evidence>
<dbReference type="Gene3D" id="3.90.550.10">
    <property type="entry name" value="Spore Coat Polysaccharide Biosynthesis Protein SpsA, Chain A"/>
    <property type="match status" value="1"/>
</dbReference>
<feature type="compositionally biased region" description="Basic and acidic residues" evidence="8">
    <location>
        <begin position="669"/>
        <end position="684"/>
    </location>
</feature>
<dbReference type="PANTHER" id="PTHR43083:SF4">
    <property type="entry name" value="N-GLYCOSYL-TRANSFERASE (AFU_ORTHOLOGUE AFUA_4G06870)"/>
    <property type="match status" value="1"/>
</dbReference>
<feature type="region of interest" description="Disordered" evidence="8">
    <location>
        <begin position="873"/>
        <end position="944"/>
    </location>
</feature>
<dbReference type="SMART" id="SM00443">
    <property type="entry name" value="G_patch"/>
    <property type="match status" value="1"/>
</dbReference>
<keyword evidence="4 9" id="KW-1133">Transmembrane helix</keyword>
<dbReference type="GO" id="GO:0000032">
    <property type="term" value="P:cell wall mannoprotein biosynthetic process"/>
    <property type="evidence" value="ECO:0007669"/>
    <property type="project" value="TreeGrafter"/>
</dbReference>
<evidence type="ECO:0000256" key="8">
    <source>
        <dbReference type="SAM" id="MobiDB-lite"/>
    </source>
</evidence>
<sequence length="1116" mass="124832">MLLPKSAGEGGGMTWKSARARLPPTRAVWTFLTRTRFLLFVGLAGIALIIWNGVRGSASDWQRFYCFGPAKSPMQMTANEQAMWAGHQQTPVIFNHHEPIEVNSSTIQRVDLNPIVSTPKALANEERVLILTPLRNAAPYIEQHFDLLTQLTYPHRLIDLAFLVGDSTDDTVAVLAMELDRIQSPQDSNSFRSAMIVEKDFGVTVGQDVEDRHGFAAQGPRRKAMGKARNYLLSTALKPEHSWVYWRDVDIKDSPSKIIEDFVAHDRDVLVPNVWFHRYKDGVDIEGRFDYNSWQESDQGRKLAASLDKDVVLAEGYKEYATGRKYMARMGDWRDNKDIEIPLDGIGGVNIIVKADVHRAGINFPCYAFENQAETEGFAKMARRAGYGVYGLPNYVVWHIDTDEKPASDSLHDDAIFHCATPLPDLDVLERFDIRERSCWRLTYARFPILAATSMAAPPPKRGRLSLYEDKISDESRAEIKARDDAAVAAKEAQKKKDAALLFKPTSLGRKPINNPQKARPKPNFANIPKWASSSPSVGNIAAPQPLTSSDGGHMSSTPQQPQGNSQKRGFDDWLANEDEEYHYYEKDWRGLPSKKNKKQKQWPQKKKQPKNKQTYEDFGEIYDPSRPVNFVQYAKSDEALDLKEAWKRRLYNAERRERKLRGLPPKSPLREERQTSSADRGRSVDAPPQANRMFAPPTEYESSAAYARQVPSRSPSPVRFTNNHDNAPTYAPPMEVPREETAEEAYARRVALSGMPVAPSPPVTRIEPPPPPPEPVQKPTPKLLSAEDEEKRAKVTEKLAQLKVQIAAQKAAREAADAAARAEQQSREPEAMVPTIRHEEAPVEFQNFTQQDLDDVQAVLKRPDEDMEDDLAARPMLGSGAPVDTPSPVSTTIVGAPTYNPEYFAKTGAAASAPKPPQEKKPKDPLQESYDRHAFKSNKPGQVGFAERQLRKYGWEEGKGLGAGEDGMSTAILFKNSKQGKNEGIGSAKTVKIIPGKKSVATVAAEKAAADQDRDADMSEVVKLEGMLDGLDVDYEISENDLLQEIGDEVASYGKVERVFIWRPQLGGKDEVFVKFTSQLSALRAVKGMGDMEFGQNRVRARFWDTEKFEAGVYE</sequence>
<name>A0A1Y6LY64_ZYMTR</name>
<dbReference type="GO" id="GO:0003676">
    <property type="term" value="F:nucleic acid binding"/>
    <property type="evidence" value="ECO:0007669"/>
    <property type="project" value="InterPro"/>
</dbReference>
<comment type="subcellular location">
    <subcellularLocation>
        <location evidence="1">Golgi apparatus membrane</location>
        <topology evidence="1">Single-pass type II membrane protein</topology>
    </subcellularLocation>
</comment>
<feature type="region of interest" description="Disordered" evidence="8">
    <location>
        <begin position="713"/>
        <end position="735"/>
    </location>
</feature>
<gene>
    <name evidence="11" type="ORF">ZT1A5_G10790</name>
</gene>
<accession>A0A1Y6LY64</accession>
<dbReference type="GO" id="GO:0006487">
    <property type="term" value="P:protein N-linked glycosylation"/>
    <property type="evidence" value="ECO:0007669"/>
    <property type="project" value="TreeGrafter"/>
</dbReference>
<evidence type="ECO:0000259" key="10">
    <source>
        <dbReference type="PROSITE" id="PS50174"/>
    </source>
</evidence>
<keyword evidence="5" id="KW-0333">Golgi apparatus</keyword>
<feature type="compositionally biased region" description="Polar residues" evidence="8">
    <location>
        <begin position="713"/>
        <end position="727"/>
    </location>
</feature>
<comment type="similarity">
    <text evidence="7">Belongs to the ANP1/MMN9/VAN1 family.</text>
</comment>
<feature type="compositionally biased region" description="Pro residues" evidence="8">
    <location>
        <begin position="759"/>
        <end position="779"/>
    </location>
</feature>
<evidence type="ECO:0000256" key="4">
    <source>
        <dbReference type="ARBA" id="ARBA00022989"/>
    </source>
</evidence>
<dbReference type="Proteomes" id="UP000215453">
    <property type="component" value="Chromosome 12"/>
</dbReference>